<evidence type="ECO:0000313" key="4">
    <source>
        <dbReference type="Proteomes" id="UP000639338"/>
    </source>
</evidence>
<evidence type="ECO:0000313" key="3">
    <source>
        <dbReference type="EMBL" id="KAF7993908.1"/>
    </source>
</evidence>
<feature type="compositionally biased region" description="Low complexity" evidence="2">
    <location>
        <begin position="33"/>
        <end position="59"/>
    </location>
</feature>
<feature type="region of interest" description="Disordered" evidence="2">
    <location>
        <begin position="529"/>
        <end position="556"/>
    </location>
</feature>
<proteinExistence type="predicted"/>
<evidence type="ECO:0000256" key="1">
    <source>
        <dbReference type="SAM" id="Coils"/>
    </source>
</evidence>
<dbReference type="AlphaFoldDB" id="A0A834XX03"/>
<name>A0A834XX03_APHGI</name>
<keyword evidence="1" id="KW-0175">Coiled coil</keyword>
<reference evidence="3 4" key="1">
    <citation type="submission" date="2020-08" db="EMBL/GenBank/DDBJ databases">
        <title>Aphidius gifuensis genome sequencing and assembly.</title>
        <authorList>
            <person name="Du Z."/>
        </authorList>
    </citation>
    <scope>NUCLEOTIDE SEQUENCE [LARGE SCALE GENOMIC DNA]</scope>
    <source>
        <strain evidence="3">YNYX2018</strain>
        <tissue evidence="3">Adults</tissue>
    </source>
</reference>
<feature type="coiled-coil region" evidence="1">
    <location>
        <begin position="406"/>
        <end position="433"/>
    </location>
</feature>
<protein>
    <submittedName>
        <fullName evidence="3">Uncharacterized protein</fullName>
    </submittedName>
</protein>
<keyword evidence="4" id="KW-1185">Reference proteome</keyword>
<sequence length="556" mass="62869">MNNNFSTINPIDKCWMQCSMLPEDTSQNNFFHQRPQQQQPQQQQPQPQQQQQPCNHPQQGAFFQNQPTCQPDQYANQMPQHIGIQPVTNTLQQPPQQSCNIQSPQGQLTCSLPPNLIEQIRAYMPSTSGPIFILPNNPIQQPQQALQPVAPVSNCPGFNYHCNSSQYCCPPPYYPCPIPMQFINPFLMTQSSTKESTNCSCCPKKSTAAKKSTSSESNEQQNHQYMDTSEDDTTCNKKNCPASINLQALASQLLSIQGVISCAATRLILRKIPGSNIFDKVDDIIERAKNTTNTLNQEQLITEIRNSQQVNALINLHMTASPVASVIPILTTVQLKINLLKNHIDNLINRRLAECQGVGAEDGGQFDPLVLCLKSDEELRTFLTALRQKECNERVNYSFSPYNSQRVIAETRLRNIENKIKQIEKEMERRRGAIIPRGMRHNFIDNHSNNWHCYPGTIIGFDSFGGENILKSQTYQSPDPFQIDFTNPRRLILKPHVGSPETTYQVDGQHKNVTFNQQKDDEIIQQNKIQTQVNDASPDDPCTSGESRENQTKSND</sequence>
<evidence type="ECO:0000256" key="2">
    <source>
        <dbReference type="SAM" id="MobiDB-lite"/>
    </source>
</evidence>
<feature type="compositionally biased region" description="Polar residues" evidence="2">
    <location>
        <begin position="216"/>
        <end position="227"/>
    </location>
</feature>
<feature type="region of interest" description="Disordered" evidence="2">
    <location>
        <begin position="25"/>
        <end position="74"/>
    </location>
</feature>
<gene>
    <name evidence="3" type="ORF">HCN44_011177</name>
</gene>
<dbReference type="Proteomes" id="UP000639338">
    <property type="component" value="Unassembled WGS sequence"/>
</dbReference>
<dbReference type="OrthoDB" id="7700298at2759"/>
<dbReference type="EMBL" id="JACMRX010000003">
    <property type="protein sequence ID" value="KAF7993908.1"/>
    <property type="molecule type" value="Genomic_DNA"/>
</dbReference>
<feature type="region of interest" description="Disordered" evidence="2">
    <location>
        <begin position="207"/>
        <end position="232"/>
    </location>
</feature>
<comment type="caution">
    <text evidence="3">The sequence shown here is derived from an EMBL/GenBank/DDBJ whole genome shotgun (WGS) entry which is preliminary data.</text>
</comment>
<accession>A0A834XX03</accession>
<feature type="compositionally biased region" description="Polar residues" evidence="2">
    <location>
        <begin position="61"/>
        <end position="74"/>
    </location>
</feature>
<organism evidence="3 4">
    <name type="scientific">Aphidius gifuensis</name>
    <name type="common">Parasitoid wasp</name>
    <dbReference type="NCBI Taxonomy" id="684658"/>
    <lineage>
        <taxon>Eukaryota</taxon>
        <taxon>Metazoa</taxon>
        <taxon>Ecdysozoa</taxon>
        <taxon>Arthropoda</taxon>
        <taxon>Hexapoda</taxon>
        <taxon>Insecta</taxon>
        <taxon>Pterygota</taxon>
        <taxon>Neoptera</taxon>
        <taxon>Endopterygota</taxon>
        <taxon>Hymenoptera</taxon>
        <taxon>Apocrita</taxon>
        <taxon>Ichneumonoidea</taxon>
        <taxon>Braconidae</taxon>
        <taxon>Aphidiinae</taxon>
        <taxon>Aphidius</taxon>
    </lineage>
</organism>
<feature type="compositionally biased region" description="Basic and acidic residues" evidence="2">
    <location>
        <begin position="546"/>
        <end position="556"/>
    </location>
</feature>